<evidence type="ECO:0000256" key="5">
    <source>
        <dbReference type="ARBA" id="ARBA00022729"/>
    </source>
</evidence>
<feature type="transmembrane region" description="Helical" evidence="11">
    <location>
        <begin position="501"/>
        <end position="519"/>
    </location>
</feature>
<dbReference type="InterPro" id="IPR003137">
    <property type="entry name" value="PA_domain"/>
</dbReference>
<reference evidence="15" key="1">
    <citation type="journal article" date="2016" name="Nature">
        <title>The genome of the seagrass Zostera marina reveals angiosperm adaptation to the sea.</title>
        <authorList>
            <person name="Olsen J.L."/>
            <person name="Rouze P."/>
            <person name="Verhelst B."/>
            <person name="Lin Y.-C."/>
            <person name="Bayer T."/>
            <person name="Collen J."/>
            <person name="Dattolo E."/>
            <person name="De Paoli E."/>
            <person name="Dittami S."/>
            <person name="Maumus F."/>
            <person name="Michel G."/>
            <person name="Kersting A."/>
            <person name="Lauritano C."/>
            <person name="Lohaus R."/>
            <person name="Toepel M."/>
            <person name="Tonon T."/>
            <person name="Vanneste K."/>
            <person name="Amirebrahimi M."/>
            <person name="Brakel J."/>
            <person name="Bostroem C."/>
            <person name="Chovatia M."/>
            <person name="Grimwood J."/>
            <person name="Jenkins J.W."/>
            <person name="Jueterbock A."/>
            <person name="Mraz A."/>
            <person name="Stam W.T."/>
            <person name="Tice H."/>
            <person name="Bornberg-Bauer E."/>
            <person name="Green P.J."/>
            <person name="Pearson G.A."/>
            <person name="Procaccini G."/>
            <person name="Duarte C.M."/>
            <person name="Schmutz J."/>
            <person name="Reusch T.B.H."/>
            <person name="Van de Peer Y."/>
        </authorList>
    </citation>
    <scope>NUCLEOTIDE SEQUENCE [LARGE SCALE GENOMIC DNA]</scope>
    <source>
        <strain evidence="15">cv. Finnish</strain>
    </source>
</reference>
<keyword evidence="15" id="KW-1185">Reference proteome</keyword>
<dbReference type="OMA" id="HDLWNYG"/>
<dbReference type="InterPro" id="IPR006639">
    <property type="entry name" value="Preselin/SPP"/>
</dbReference>
<feature type="transmembrane region" description="Helical" evidence="11">
    <location>
        <begin position="442"/>
        <end position="461"/>
    </location>
</feature>
<comment type="function">
    <text evidence="1">Intramembrane-cleaving aspartic protease (I-CLiP) that cleaves type II membrane signal peptides in the hydrophobic plane of the membrane.</text>
</comment>
<evidence type="ECO:0000256" key="4">
    <source>
        <dbReference type="ARBA" id="ARBA00022692"/>
    </source>
</evidence>
<dbReference type="GO" id="GO:0033619">
    <property type="term" value="P:membrane protein proteolysis"/>
    <property type="evidence" value="ECO:0000318"/>
    <property type="project" value="GO_Central"/>
</dbReference>
<comment type="similarity">
    <text evidence="3">Belongs to the peptidase A22B family.</text>
</comment>
<evidence type="ECO:0000256" key="6">
    <source>
        <dbReference type="ARBA" id="ARBA00022753"/>
    </source>
</evidence>
<sequence>MKCLFRPLGRFAISSLVLFSVICWSVLPIVSADDLSWNQEESTSESSACNNKFQLVKIKNWVNDVENTDIVGLSAKFGVSVPSNEAEAKRLPASLANPLNCCTNSSSKLSNSFALAKRGDCMFTTKAKFAQLGGAKGLLVINDDEDLYKMVCTENATSVDINIPVVMIPKSIGKKIQDSMLQGEKVEFLLFSPNRPIVDFSAIFLWLMAVGTIVSASLWAQYITCEHIDERYKHLRRKDASVAEIADKEESDSEIVEITTMSSWIFIGMASAFLLLLYFFMSSWLIWILIVLFCIGGSVGMHECLFAVISRVFKDSGKKTVHIPILEEVSILSVVVLPLCAAFTIIWAANQNSSFAWIGQDIIGICLMITVLQMARLPNIKVASSLLCCAFVYDIFWVFLSPLIFSESVMIVVARGDNSGGEAIPMLLRIPRFFDPWGGFDMIGFGDILFPGLLVAFCFRYDRSHSKGILNGYFIWVTIGYAFGLFLTYLGLYLMDGYGQPALLYLVPCTLGLVCILGWRRGEIRDMWDYGRKEVNSSAAEEA</sequence>
<keyword evidence="7" id="KW-0378">Hydrolase</keyword>
<evidence type="ECO:0000256" key="12">
    <source>
        <dbReference type="SAM" id="SignalP"/>
    </source>
</evidence>
<dbReference type="Gene3D" id="3.50.30.30">
    <property type="match status" value="1"/>
</dbReference>
<dbReference type="InterPro" id="IPR007369">
    <property type="entry name" value="Peptidase_A22B_SPP"/>
</dbReference>
<dbReference type="EMBL" id="LFYR01001587">
    <property type="protein sequence ID" value="KMZ60683.1"/>
    <property type="molecule type" value="Genomic_DNA"/>
</dbReference>
<feature type="domain" description="PA" evidence="13">
    <location>
        <begin position="102"/>
        <end position="176"/>
    </location>
</feature>
<dbReference type="Proteomes" id="UP000036987">
    <property type="component" value="Unassembled WGS sequence"/>
</dbReference>
<keyword evidence="10" id="KW-0325">Glycoprotein</keyword>
<feature type="transmembrane region" description="Helical" evidence="11">
    <location>
        <begin position="329"/>
        <end position="349"/>
    </location>
</feature>
<evidence type="ECO:0000313" key="15">
    <source>
        <dbReference type="Proteomes" id="UP000036987"/>
    </source>
</evidence>
<dbReference type="PANTHER" id="PTHR12174:SF90">
    <property type="entry name" value="SIGNAL PEPTIDE PEPTIDASE-LIKE 3"/>
    <property type="match status" value="1"/>
</dbReference>
<evidence type="ECO:0000256" key="10">
    <source>
        <dbReference type="ARBA" id="ARBA00023180"/>
    </source>
</evidence>
<feature type="chain" id="PRO_5005527251" evidence="12">
    <location>
        <begin position="33"/>
        <end position="543"/>
    </location>
</feature>
<proteinExistence type="inferred from homology"/>
<evidence type="ECO:0000256" key="8">
    <source>
        <dbReference type="ARBA" id="ARBA00022989"/>
    </source>
</evidence>
<feature type="transmembrane region" description="Helical" evidence="11">
    <location>
        <begin position="382"/>
        <end position="405"/>
    </location>
</feature>
<dbReference type="OrthoDB" id="29661at2759"/>
<feature type="transmembrane region" description="Helical" evidence="11">
    <location>
        <begin position="203"/>
        <end position="223"/>
    </location>
</feature>
<feature type="transmembrane region" description="Helical" evidence="11">
    <location>
        <begin position="355"/>
        <end position="375"/>
    </location>
</feature>
<dbReference type="Pfam" id="PF04258">
    <property type="entry name" value="Peptidase_A22B"/>
    <property type="match status" value="1"/>
</dbReference>
<dbReference type="FunFam" id="3.50.30.30:FF:000007">
    <property type="entry name" value="Signal peptide peptidase-like 3"/>
    <property type="match status" value="1"/>
</dbReference>
<organism evidence="14 15">
    <name type="scientific">Zostera marina</name>
    <name type="common">Eelgrass</name>
    <dbReference type="NCBI Taxonomy" id="29655"/>
    <lineage>
        <taxon>Eukaryota</taxon>
        <taxon>Viridiplantae</taxon>
        <taxon>Streptophyta</taxon>
        <taxon>Embryophyta</taxon>
        <taxon>Tracheophyta</taxon>
        <taxon>Spermatophyta</taxon>
        <taxon>Magnoliopsida</taxon>
        <taxon>Liliopsida</taxon>
        <taxon>Zosteraceae</taxon>
        <taxon>Zostera</taxon>
    </lineage>
</organism>
<evidence type="ECO:0000256" key="11">
    <source>
        <dbReference type="SAM" id="Phobius"/>
    </source>
</evidence>
<dbReference type="InterPro" id="IPR046450">
    <property type="entry name" value="PA_dom_sf"/>
</dbReference>
<dbReference type="PANTHER" id="PTHR12174">
    <property type="entry name" value="SIGNAL PEPTIDE PEPTIDASE"/>
    <property type="match status" value="1"/>
</dbReference>
<feature type="transmembrane region" description="Helical" evidence="11">
    <location>
        <begin position="261"/>
        <end position="280"/>
    </location>
</feature>
<dbReference type="GO" id="GO:0098554">
    <property type="term" value="C:cytoplasmic side of endoplasmic reticulum membrane"/>
    <property type="evidence" value="ECO:0000318"/>
    <property type="project" value="GO_Central"/>
</dbReference>
<gene>
    <name evidence="14" type="ORF">ZOSMA_57G00180</name>
</gene>
<dbReference type="SMART" id="SM00730">
    <property type="entry name" value="PSN"/>
    <property type="match status" value="1"/>
</dbReference>
<evidence type="ECO:0000256" key="3">
    <source>
        <dbReference type="ARBA" id="ARBA00006859"/>
    </source>
</evidence>
<dbReference type="GO" id="GO:0010008">
    <property type="term" value="C:endosome membrane"/>
    <property type="evidence" value="ECO:0007669"/>
    <property type="project" value="UniProtKB-SubCell"/>
</dbReference>
<evidence type="ECO:0000256" key="7">
    <source>
        <dbReference type="ARBA" id="ARBA00022801"/>
    </source>
</evidence>
<dbReference type="GO" id="GO:0098553">
    <property type="term" value="C:lumenal side of endoplasmic reticulum membrane"/>
    <property type="evidence" value="ECO:0000318"/>
    <property type="project" value="GO_Central"/>
</dbReference>
<protein>
    <submittedName>
        <fullName evidence="14">Signal peptide peptidase-like 2</fullName>
    </submittedName>
</protein>
<dbReference type="SUPFAM" id="SSF52025">
    <property type="entry name" value="PA domain"/>
    <property type="match status" value="1"/>
</dbReference>
<comment type="caution">
    <text evidence="14">The sequence shown here is derived from an EMBL/GenBank/DDBJ whole genome shotgun (WGS) entry which is preliminary data.</text>
</comment>
<feature type="transmembrane region" description="Helical" evidence="11">
    <location>
        <begin position="286"/>
        <end position="309"/>
    </location>
</feature>
<dbReference type="AlphaFoldDB" id="A0A0K9NVM7"/>
<evidence type="ECO:0000256" key="9">
    <source>
        <dbReference type="ARBA" id="ARBA00023136"/>
    </source>
</evidence>
<dbReference type="GO" id="GO:0005765">
    <property type="term" value="C:lysosomal membrane"/>
    <property type="evidence" value="ECO:0000318"/>
    <property type="project" value="GO_Central"/>
</dbReference>
<accession>A0A0K9NVM7</accession>
<keyword evidence="5 12" id="KW-0732">Signal</keyword>
<keyword evidence="8 11" id="KW-1133">Transmembrane helix</keyword>
<dbReference type="Pfam" id="PF02225">
    <property type="entry name" value="PA"/>
    <property type="match status" value="1"/>
</dbReference>
<dbReference type="GO" id="GO:0030660">
    <property type="term" value="C:Golgi-associated vesicle membrane"/>
    <property type="evidence" value="ECO:0000318"/>
    <property type="project" value="GO_Central"/>
</dbReference>
<evidence type="ECO:0000256" key="2">
    <source>
        <dbReference type="ARBA" id="ARBA00004337"/>
    </source>
</evidence>
<dbReference type="GO" id="GO:0042500">
    <property type="term" value="F:aspartic endopeptidase activity, intramembrane cleaving"/>
    <property type="evidence" value="ECO:0000318"/>
    <property type="project" value="GO_Central"/>
</dbReference>
<comment type="subcellular location">
    <subcellularLocation>
        <location evidence="2">Endosome membrane</location>
        <topology evidence="2">Multi-pass membrane protein</topology>
    </subcellularLocation>
</comment>
<name>A0A0K9NVM7_ZOSMR</name>
<keyword evidence="9 11" id="KW-0472">Membrane</keyword>
<evidence type="ECO:0000259" key="13">
    <source>
        <dbReference type="Pfam" id="PF02225"/>
    </source>
</evidence>
<keyword evidence="4 11" id="KW-0812">Transmembrane</keyword>
<evidence type="ECO:0000313" key="14">
    <source>
        <dbReference type="EMBL" id="KMZ60683.1"/>
    </source>
</evidence>
<feature type="signal peptide" evidence="12">
    <location>
        <begin position="1"/>
        <end position="32"/>
    </location>
</feature>
<evidence type="ECO:0000256" key="1">
    <source>
        <dbReference type="ARBA" id="ARBA00003012"/>
    </source>
</evidence>
<keyword evidence="6" id="KW-0967">Endosome</keyword>
<feature type="transmembrane region" description="Helical" evidence="11">
    <location>
        <begin position="473"/>
        <end position="495"/>
    </location>
</feature>